<reference evidence="9 10" key="1">
    <citation type="submission" date="2019-07" db="EMBL/GenBank/DDBJ databases">
        <title>Cryptosporangium phraense sp. nov., isolated from plant litter.</title>
        <authorList>
            <person name="Suriyachadkun C."/>
        </authorList>
    </citation>
    <scope>NUCLEOTIDE SEQUENCE [LARGE SCALE GENOMIC DNA]</scope>
    <source>
        <strain evidence="9 10">A-T 5661</strain>
    </source>
</reference>
<keyword evidence="5 8" id="KW-1133">Transmembrane helix</keyword>
<comment type="caution">
    <text evidence="9">The sequence shown here is derived from an EMBL/GenBank/DDBJ whole genome shotgun (WGS) entry which is preliminary data.</text>
</comment>
<evidence type="ECO:0000256" key="3">
    <source>
        <dbReference type="ARBA" id="ARBA00022475"/>
    </source>
</evidence>
<evidence type="ECO:0000256" key="1">
    <source>
        <dbReference type="ARBA" id="ARBA00004651"/>
    </source>
</evidence>
<dbReference type="PANTHER" id="PTHR42709:SF6">
    <property type="entry name" value="UNDECAPRENYL PHOSPHATE TRANSPORTER A"/>
    <property type="match status" value="1"/>
</dbReference>
<evidence type="ECO:0000256" key="6">
    <source>
        <dbReference type="ARBA" id="ARBA00023136"/>
    </source>
</evidence>
<evidence type="ECO:0008006" key="11">
    <source>
        <dbReference type="Google" id="ProtNLM"/>
    </source>
</evidence>
<proteinExistence type="inferred from homology"/>
<evidence type="ECO:0000256" key="4">
    <source>
        <dbReference type="ARBA" id="ARBA00022692"/>
    </source>
</evidence>
<keyword evidence="4 8" id="KW-0812">Transmembrane</keyword>
<dbReference type="EMBL" id="VIRS01000041">
    <property type="protein sequence ID" value="TQS40419.1"/>
    <property type="molecule type" value="Genomic_DNA"/>
</dbReference>
<dbReference type="InterPro" id="IPR051311">
    <property type="entry name" value="DedA_domain"/>
</dbReference>
<evidence type="ECO:0000313" key="10">
    <source>
        <dbReference type="Proteomes" id="UP000317982"/>
    </source>
</evidence>
<keyword evidence="6 8" id="KW-0472">Membrane</keyword>
<evidence type="ECO:0000256" key="8">
    <source>
        <dbReference type="SAM" id="Phobius"/>
    </source>
</evidence>
<feature type="transmembrane region" description="Helical" evidence="8">
    <location>
        <begin position="35"/>
        <end position="58"/>
    </location>
</feature>
<evidence type="ECO:0000256" key="2">
    <source>
        <dbReference type="ARBA" id="ARBA00010792"/>
    </source>
</evidence>
<keyword evidence="3" id="KW-1003">Cell membrane</keyword>
<name>A0A545AGH6_9ACTN</name>
<dbReference type="PANTHER" id="PTHR42709">
    <property type="entry name" value="ALKALINE PHOSPHATASE LIKE PROTEIN"/>
    <property type="match status" value="1"/>
</dbReference>
<gene>
    <name evidence="9" type="ORF">FL583_34820</name>
</gene>
<dbReference type="RefSeq" id="WP_142709151.1">
    <property type="nucleotide sequence ID" value="NZ_VIRS01000041.1"/>
</dbReference>
<evidence type="ECO:0000313" key="9">
    <source>
        <dbReference type="EMBL" id="TQS40419.1"/>
    </source>
</evidence>
<protein>
    <recommendedName>
        <fullName evidence="11">DedA family protein</fullName>
    </recommendedName>
</protein>
<evidence type="ECO:0000256" key="5">
    <source>
        <dbReference type="ARBA" id="ARBA00022989"/>
    </source>
</evidence>
<dbReference type="InParanoid" id="A0A545AGH6"/>
<comment type="subcellular location">
    <subcellularLocation>
        <location evidence="1">Cell membrane</location>
        <topology evidence="1">Multi-pass membrane protein</topology>
    </subcellularLocation>
</comment>
<dbReference type="OrthoDB" id="3399550at2"/>
<evidence type="ECO:0000256" key="7">
    <source>
        <dbReference type="SAM" id="MobiDB-lite"/>
    </source>
</evidence>
<comment type="similarity">
    <text evidence="2">Belongs to the DedA family.</text>
</comment>
<dbReference type="Proteomes" id="UP000317982">
    <property type="component" value="Unassembled WGS sequence"/>
</dbReference>
<feature type="transmembrane region" description="Helical" evidence="8">
    <location>
        <begin position="123"/>
        <end position="147"/>
    </location>
</feature>
<sequence>MDVFEHPYLLLGPLAAVQGPAAALTAGALVGAGKVAFLPVWLIVVAAEVTVDSVLYFLGRSGQNRRVAGLLRRLGLTDALREQWTSAATRSMARLVFVAKAVDVLAGPAFLTVGLAGVSYRRFLGWVSAASAARAALLIGVGATLGARFHVSPVAVLACGLVLALLAIGVPLLVQTASRGGSDAARKSTKSPARRETRRSLSVSA</sequence>
<feature type="region of interest" description="Disordered" evidence="7">
    <location>
        <begin position="182"/>
        <end position="205"/>
    </location>
</feature>
<dbReference type="GO" id="GO:0005886">
    <property type="term" value="C:plasma membrane"/>
    <property type="evidence" value="ECO:0007669"/>
    <property type="project" value="UniProtKB-SubCell"/>
</dbReference>
<accession>A0A545AGH6</accession>
<keyword evidence="10" id="KW-1185">Reference proteome</keyword>
<dbReference type="AlphaFoldDB" id="A0A545AGH6"/>
<feature type="transmembrane region" description="Helical" evidence="8">
    <location>
        <begin position="95"/>
        <end position="117"/>
    </location>
</feature>
<organism evidence="9 10">
    <name type="scientific">Cryptosporangium phraense</name>
    <dbReference type="NCBI Taxonomy" id="2593070"/>
    <lineage>
        <taxon>Bacteria</taxon>
        <taxon>Bacillati</taxon>
        <taxon>Actinomycetota</taxon>
        <taxon>Actinomycetes</taxon>
        <taxon>Cryptosporangiales</taxon>
        <taxon>Cryptosporangiaceae</taxon>
        <taxon>Cryptosporangium</taxon>
    </lineage>
</organism>
<feature type="transmembrane region" description="Helical" evidence="8">
    <location>
        <begin position="154"/>
        <end position="174"/>
    </location>
</feature>